<keyword evidence="7" id="KW-0406">Ion transport</keyword>
<dbReference type="GO" id="GO:0015288">
    <property type="term" value="F:porin activity"/>
    <property type="evidence" value="ECO:0007669"/>
    <property type="project" value="UniProtKB-KW"/>
</dbReference>
<feature type="signal peptide" evidence="11">
    <location>
        <begin position="1"/>
        <end position="36"/>
    </location>
</feature>
<comment type="subcellular location">
    <subcellularLocation>
        <location evidence="1">Cell outer membrane</location>
        <topology evidence="1">Multi-pass membrane protein</topology>
    </subcellularLocation>
</comment>
<keyword evidence="10" id="KW-0998">Cell outer membrane</keyword>
<dbReference type="CDD" id="cd00342">
    <property type="entry name" value="gram_neg_porins"/>
    <property type="match status" value="1"/>
</dbReference>
<proteinExistence type="predicted"/>
<dbReference type="InterPro" id="IPR002299">
    <property type="entry name" value="Porin_Neis"/>
</dbReference>
<evidence type="ECO:0000256" key="2">
    <source>
        <dbReference type="ARBA" id="ARBA00011233"/>
    </source>
</evidence>
<dbReference type="InterPro" id="IPR023614">
    <property type="entry name" value="Porin_dom_sf"/>
</dbReference>
<evidence type="ECO:0000256" key="3">
    <source>
        <dbReference type="ARBA" id="ARBA00022448"/>
    </source>
</evidence>
<evidence type="ECO:0000256" key="4">
    <source>
        <dbReference type="ARBA" id="ARBA00022452"/>
    </source>
</evidence>
<dbReference type="PRINTS" id="PR00184">
    <property type="entry name" value="NEISSPPORIN"/>
</dbReference>
<evidence type="ECO:0000256" key="7">
    <source>
        <dbReference type="ARBA" id="ARBA00023065"/>
    </source>
</evidence>
<feature type="domain" description="Porin" evidence="12">
    <location>
        <begin position="24"/>
        <end position="339"/>
    </location>
</feature>
<feature type="chain" id="PRO_5012211480" evidence="11">
    <location>
        <begin position="37"/>
        <end position="370"/>
    </location>
</feature>
<dbReference type="KEGG" id="cuh:BJN34_06475"/>
<keyword evidence="3" id="KW-0813">Transport</keyword>
<evidence type="ECO:0000256" key="9">
    <source>
        <dbReference type="ARBA" id="ARBA00023136"/>
    </source>
</evidence>
<evidence type="ECO:0000256" key="5">
    <source>
        <dbReference type="ARBA" id="ARBA00022692"/>
    </source>
</evidence>
<evidence type="ECO:0000313" key="13">
    <source>
        <dbReference type="EMBL" id="AQV93539.1"/>
    </source>
</evidence>
<evidence type="ECO:0000256" key="8">
    <source>
        <dbReference type="ARBA" id="ARBA00023114"/>
    </source>
</evidence>
<dbReference type="Pfam" id="PF13609">
    <property type="entry name" value="Porin_4"/>
    <property type="match status" value="1"/>
</dbReference>
<evidence type="ECO:0000256" key="6">
    <source>
        <dbReference type="ARBA" id="ARBA00022729"/>
    </source>
</evidence>
<evidence type="ECO:0000256" key="1">
    <source>
        <dbReference type="ARBA" id="ARBA00004571"/>
    </source>
</evidence>
<keyword evidence="4" id="KW-1134">Transmembrane beta strand</keyword>
<dbReference type="PRINTS" id="PR00182">
    <property type="entry name" value="ECOLNEIPORIN"/>
</dbReference>
<dbReference type="AlphaFoldDB" id="A0A1U9ULT6"/>
<comment type="subunit">
    <text evidence="2">Homotrimer.</text>
</comment>
<keyword evidence="6 11" id="KW-0732">Signal</keyword>
<dbReference type="GO" id="GO:0046930">
    <property type="term" value="C:pore complex"/>
    <property type="evidence" value="ECO:0007669"/>
    <property type="project" value="UniProtKB-KW"/>
</dbReference>
<dbReference type="SUPFAM" id="SSF56935">
    <property type="entry name" value="Porins"/>
    <property type="match status" value="1"/>
</dbReference>
<evidence type="ECO:0000313" key="14">
    <source>
        <dbReference type="Proteomes" id="UP000189627"/>
    </source>
</evidence>
<dbReference type="GO" id="GO:0009279">
    <property type="term" value="C:cell outer membrane"/>
    <property type="evidence" value="ECO:0007669"/>
    <property type="project" value="UniProtKB-SubCell"/>
</dbReference>
<gene>
    <name evidence="13" type="ORF">BJN34_06475</name>
</gene>
<dbReference type="InterPro" id="IPR033900">
    <property type="entry name" value="Gram_neg_porin_domain"/>
</dbReference>
<organism evidence="13 14">
    <name type="scientific">Cupriavidus necator</name>
    <name type="common">Alcaligenes eutrophus</name>
    <name type="synonym">Ralstonia eutropha</name>
    <dbReference type="NCBI Taxonomy" id="106590"/>
    <lineage>
        <taxon>Bacteria</taxon>
        <taxon>Pseudomonadati</taxon>
        <taxon>Pseudomonadota</taxon>
        <taxon>Betaproteobacteria</taxon>
        <taxon>Burkholderiales</taxon>
        <taxon>Burkholderiaceae</taxon>
        <taxon>Cupriavidus</taxon>
    </lineage>
</organism>
<dbReference type="GO" id="GO:0034220">
    <property type="term" value="P:monoatomic ion transmembrane transport"/>
    <property type="evidence" value="ECO:0007669"/>
    <property type="project" value="InterPro"/>
</dbReference>
<keyword evidence="9" id="KW-0472">Membrane</keyword>
<dbReference type="Proteomes" id="UP000189627">
    <property type="component" value="Chromosome 1"/>
</dbReference>
<evidence type="ECO:0000256" key="10">
    <source>
        <dbReference type="ARBA" id="ARBA00023237"/>
    </source>
</evidence>
<accession>A0A1U9ULT6</accession>
<evidence type="ECO:0000256" key="11">
    <source>
        <dbReference type="SAM" id="SignalP"/>
    </source>
</evidence>
<dbReference type="EMBL" id="CP017757">
    <property type="protein sequence ID" value="AQV93539.1"/>
    <property type="molecule type" value="Genomic_DNA"/>
</dbReference>
<dbReference type="PANTHER" id="PTHR34501:SF9">
    <property type="entry name" value="MAJOR OUTER MEMBRANE PROTEIN P.IA"/>
    <property type="match status" value="1"/>
</dbReference>
<reference evidence="14" key="1">
    <citation type="submission" date="2017-02" db="EMBL/GenBank/DDBJ databases">
        <title>Complete genome sequence of Cupriavidus necator strain NH9, a 3-chlorobenzoate degrader.</title>
        <authorList>
            <person name="Moriuchi R."/>
            <person name="Dohra H."/>
            <person name="Ogawa N."/>
        </authorList>
    </citation>
    <scope>NUCLEOTIDE SEQUENCE [LARGE SCALE GENOMIC DNA]</scope>
    <source>
        <strain evidence="14">NH9</strain>
    </source>
</reference>
<dbReference type="PANTHER" id="PTHR34501">
    <property type="entry name" value="PROTEIN YDDL-RELATED"/>
    <property type="match status" value="1"/>
</dbReference>
<sequence>MFSNNAASIIHARRAVPCFRPACVAATLFMASGAWAQSSVTLYGRVVGGIDYVSKVATANGGSGGVFRNGGQWGVSWWGMRMQEDLGQGLSAVANLESMFTAENGRTVGDSLFNRYAVVGLSSRDYGTLWLGRAMALTDGELWEVDPFAMQFTSLGTLAYGRNWGPRDHAITYNSPVWNGFSFRAQGGPGGVPGSITAGRQLSGSVSYKNGPFVLKGVYEEIRDNSGNFTNLYATSREYALGGAYQAGSVKVFAGYSLIRSGGATVADTNNPTASNQHQLYWLGANWAATPALTLLAGGYHARLNRDGGNATLLALGANYALSKRTLLYATVGTVVNRGNAAFSVEVTPDTKPLAGVTQQGVYTGIVHSF</sequence>
<dbReference type="InterPro" id="IPR050298">
    <property type="entry name" value="Gram-neg_bact_OMP"/>
</dbReference>
<keyword evidence="8" id="KW-0626">Porin</keyword>
<keyword evidence="5" id="KW-0812">Transmembrane</keyword>
<evidence type="ECO:0000259" key="12">
    <source>
        <dbReference type="Pfam" id="PF13609"/>
    </source>
</evidence>
<protein>
    <submittedName>
        <fullName evidence="13">Porin</fullName>
    </submittedName>
</protein>
<dbReference type="InterPro" id="IPR001702">
    <property type="entry name" value="Porin_Gram-ve"/>
</dbReference>
<dbReference type="RefSeq" id="WP_078195880.1">
    <property type="nucleotide sequence ID" value="NZ_CP017757.2"/>
</dbReference>
<dbReference type="OrthoDB" id="8712661at2"/>
<dbReference type="Gene3D" id="2.40.160.10">
    <property type="entry name" value="Porin"/>
    <property type="match status" value="1"/>
</dbReference>
<name>A0A1U9ULT6_CUPNE</name>